<dbReference type="Pfam" id="PF14655">
    <property type="entry name" value="RAB3GAP2_N"/>
    <property type="match status" value="1"/>
</dbReference>
<dbReference type="InterPro" id="IPR026059">
    <property type="entry name" value="Rab3GAP2"/>
</dbReference>
<gene>
    <name evidence="2" type="ORF">TR144054</name>
</gene>
<evidence type="ECO:0000259" key="1">
    <source>
        <dbReference type="Pfam" id="PF14655"/>
    </source>
</evidence>
<dbReference type="AlphaFoldDB" id="A0A0X3PR57"/>
<feature type="domain" description="Rab3-GAP regulatory subunit N-terminal" evidence="1">
    <location>
        <begin position="202"/>
        <end position="283"/>
    </location>
</feature>
<sequence length="1107" mass="125651">MLLITNREIAFQIEKSPVLALRCTRFCESLIVLFSSCVVLIEADSLYTAFSAFVSGLENSCFDFHISVHRSKNKERFCDVCLIAKTARFYDISLENALLSSPDTEVHYSRDVRHFALAGKDPFIAFFDGILRKSLWKVPEGLHFLKDRAKDIVSSFGVPVRPHWKETNEGIRYVWPGRPNFMLIKTHSLADQARIAIPDGFAVSVDGRLGTITDNNARVTLLDLHRGVALRFWKGYRDAQTRFIEASEHCPPAGRPARRGRFLLLYSPRSSILELWSLVHGPLLKCWNLTCPLRFLPLHYQTFGRTLRKYNIVFLLNETHLYGLRTKLDLQFQYTDEASDSHKFCRLRSFISSRKFKKSLTKDLLPTASILSSLLRELSTADWFFKSVWTILRSSNSTYSLLNWLKNCLEDSSSDSICSRFSGRKDYAAFLVHLSLICRLINLFSCLVDLLGHRSNNYSSGIKIEKESSFTTSTCVEAQTEKAVCSSAFFRAAAFSRLFRVQFPVSFNSSADMPELTASAFSSDKVRAHEIWLGNFIFMPYLRGFCDCKILLNILDESFQSAEYSLILLTYCILSLQPSVNRDDLVDRIDDLLDPLLTKYLIQMAHSHGLFLHPDFLAILTSRRTFGALVFSKVYHRVLQRLEQSDILPTSVILTRQDLITHWSLVSTCLDQICLFHSFLDSFFDRYSVSRKGFYSSGRSALPFEIAVRWGTDYYNSAFAKAIIACGLSVEQVVQLYRSFCTQEPLPPTSSELPHDQTLEFRFSLIFDRVPQSLELNRVLICVAWLLYCSVQFRLATPAHVSPKDYTVLENLSDFLAHVSRASHPLAFRVAWDCWEKVACRLLGEHFNACPSMYFVFRDSTSIGALTPLLEQGLALYQFLSVLRRLHLSADEVVPVIQASDSDTTSRLTHYWDSVLSERRSIRCAKKFENLPSVSPLPFSTLDTLLQLLVLNLAILSFGFPSGPNTASKLVLSSLIQLKQLDSCSRLTLPFWCSAAPSTANVTHSDHQQARRMFVDWFLRSLSLQQWRAEVGDLASLTDNGDEHQMHIVESSLPQLAQAAYSLAVAWDLPLGAVKVFHVVTLYDLEADTTAQKVSAMNIVVLKCHTA</sequence>
<accession>A0A0X3PR57</accession>
<dbReference type="EMBL" id="GEEE01009565">
    <property type="protein sequence ID" value="JAP53660.1"/>
    <property type="molecule type" value="Transcribed_RNA"/>
</dbReference>
<proteinExistence type="predicted"/>
<dbReference type="PANTHER" id="PTHR12472">
    <property type="entry name" value="RAB3-GAP REGULATORY DOMAIN"/>
    <property type="match status" value="1"/>
</dbReference>
<protein>
    <recommendedName>
        <fullName evidence="1">Rab3-GAP regulatory subunit N-terminal domain-containing protein</fullName>
    </recommendedName>
</protein>
<reference evidence="2" key="1">
    <citation type="submission" date="2016-01" db="EMBL/GenBank/DDBJ databases">
        <title>Reference transcriptome for the parasite Schistocephalus solidus: insights into the molecular evolution of parasitism.</title>
        <authorList>
            <person name="Hebert F.O."/>
            <person name="Grambauer S."/>
            <person name="Barber I."/>
            <person name="Landry C.R."/>
            <person name="Aubin-Horth N."/>
        </authorList>
    </citation>
    <scope>NUCLEOTIDE SEQUENCE</scope>
</reference>
<evidence type="ECO:0000313" key="2">
    <source>
        <dbReference type="EMBL" id="JAP53660.1"/>
    </source>
</evidence>
<organism evidence="2">
    <name type="scientific">Schistocephalus solidus</name>
    <name type="common">Tapeworm</name>
    <dbReference type="NCBI Taxonomy" id="70667"/>
    <lineage>
        <taxon>Eukaryota</taxon>
        <taxon>Metazoa</taxon>
        <taxon>Spiralia</taxon>
        <taxon>Lophotrochozoa</taxon>
        <taxon>Platyhelminthes</taxon>
        <taxon>Cestoda</taxon>
        <taxon>Eucestoda</taxon>
        <taxon>Diphyllobothriidea</taxon>
        <taxon>Diphyllobothriidae</taxon>
        <taxon>Schistocephalus</taxon>
    </lineage>
</organism>
<dbReference type="InterPro" id="IPR032839">
    <property type="entry name" value="RAB3GAP_N"/>
</dbReference>
<name>A0A0X3PR57_SCHSO</name>
<dbReference type="PANTHER" id="PTHR12472:SF0">
    <property type="entry name" value="RAB3 GTPASE-ACTIVATING PROTEIN NON-CATALYTIC SUBUNIT"/>
    <property type="match status" value="1"/>
</dbReference>